<name>A0A1V9X755_9ACAR</name>
<gene>
    <name evidence="2" type="ORF">BIW11_12386</name>
</gene>
<evidence type="ECO:0000313" key="3">
    <source>
        <dbReference type="Proteomes" id="UP000192247"/>
    </source>
</evidence>
<keyword evidence="3" id="KW-1185">Reference proteome</keyword>
<feature type="chain" id="PRO_5012890272" evidence="1">
    <location>
        <begin position="21"/>
        <end position="110"/>
    </location>
</feature>
<dbReference type="EMBL" id="MNPL01021754">
    <property type="protein sequence ID" value="OQR69238.1"/>
    <property type="molecule type" value="Genomic_DNA"/>
</dbReference>
<comment type="caution">
    <text evidence="2">The sequence shown here is derived from an EMBL/GenBank/DDBJ whole genome shotgun (WGS) entry which is preliminary data.</text>
</comment>
<organism evidence="2 3">
    <name type="scientific">Tropilaelaps mercedesae</name>
    <dbReference type="NCBI Taxonomy" id="418985"/>
    <lineage>
        <taxon>Eukaryota</taxon>
        <taxon>Metazoa</taxon>
        <taxon>Ecdysozoa</taxon>
        <taxon>Arthropoda</taxon>
        <taxon>Chelicerata</taxon>
        <taxon>Arachnida</taxon>
        <taxon>Acari</taxon>
        <taxon>Parasitiformes</taxon>
        <taxon>Mesostigmata</taxon>
        <taxon>Gamasina</taxon>
        <taxon>Dermanyssoidea</taxon>
        <taxon>Laelapidae</taxon>
        <taxon>Tropilaelaps</taxon>
    </lineage>
</organism>
<dbReference type="Proteomes" id="UP000192247">
    <property type="component" value="Unassembled WGS sequence"/>
</dbReference>
<reference evidence="2 3" key="1">
    <citation type="journal article" date="2017" name="Gigascience">
        <title>Draft genome of the honey bee ectoparasitic mite, Tropilaelaps mercedesae, is shaped by the parasitic life history.</title>
        <authorList>
            <person name="Dong X."/>
            <person name="Armstrong S.D."/>
            <person name="Xia D."/>
            <person name="Makepeace B.L."/>
            <person name="Darby A.C."/>
            <person name="Kadowaki T."/>
        </authorList>
    </citation>
    <scope>NUCLEOTIDE SEQUENCE [LARGE SCALE GENOMIC DNA]</scope>
    <source>
        <strain evidence="2">Wuxi-XJTLU</strain>
    </source>
</reference>
<proteinExistence type="predicted"/>
<sequence length="110" mass="12184">MAFSVFVLIVTAASVSLSSAKRFPVWGAYGRGGISAGARPDLHWGDNQVFHGDFSVDESQLGGKVIVFKVPSPLGKVSKQDLPRRMKIFIKDLSDQEPPTYHHNSGRYHW</sequence>
<evidence type="ECO:0000256" key="1">
    <source>
        <dbReference type="SAM" id="SignalP"/>
    </source>
</evidence>
<accession>A0A1V9X755</accession>
<keyword evidence="1" id="KW-0732">Signal</keyword>
<dbReference type="AlphaFoldDB" id="A0A1V9X755"/>
<dbReference type="InParanoid" id="A0A1V9X755"/>
<protein>
    <submittedName>
        <fullName evidence="2">Uncharacterized protein</fullName>
    </submittedName>
</protein>
<feature type="signal peptide" evidence="1">
    <location>
        <begin position="1"/>
        <end position="20"/>
    </location>
</feature>
<evidence type="ECO:0000313" key="2">
    <source>
        <dbReference type="EMBL" id="OQR69238.1"/>
    </source>
</evidence>